<dbReference type="UniPathway" id="UPA00114"/>
<dbReference type="InterPro" id="IPR013319">
    <property type="entry name" value="GH11/12"/>
</dbReference>
<evidence type="ECO:0000259" key="12">
    <source>
        <dbReference type="PROSITE" id="PS51761"/>
    </source>
</evidence>
<keyword evidence="7 10" id="KW-0119">Carbohydrate metabolism</keyword>
<keyword evidence="9 10" id="KW-0624">Polysaccharide degradation</keyword>
<dbReference type="Pfam" id="PF00457">
    <property type="entry name" value="Glyco_hydro_11"/>
    <property type="match status" value="2"/>
</dbReference>
<dbReference type="PROSITE" id="PS51761">
    <property type="entry name" value="GH11_3"/>
    <property type="match status" value="2"/>
</dbReference>
<comment type="similarity">
    <text evidence="3 10">Belongs to the glycosyl hydrolase 11 (cellulase G) family.</text>
</comment>
<reference evidence="13" key="1">
    <citation type="journal article" date="2011" name="Appl. Environ. Microbiol.">
        <title>Activity-based metagenomic screening and biochemical characterization of bovine ruminal protozoan glycoside hydrolases.</title>
        <authorList>
            <person name="Findley S.D."/>
            <person name="Mormile M.R."/>
            <person name="Sommer-Hurley A."/>
            <person name="Zhang X.C."/>
            <person name="Tipton P."/>
            <person name="Arnett K."/>
            <person name="Porter J.H."/>
            <person name="Kerley M."/>
            <person name="Stacey G."/>
        </authorList>
    </citation>
    <scope>NUCLEOTIDE SEQUENCE</scope>
</reference>
<evidence type="ECO:0000256" key="5">
    <source>
        <dbReference type="ARBA" id="ARBA00022651"/>
    </source>
</evidence>
<feature type="active site" description="Nucleophile" evidence="10">
    <location>
        <position position="354"/>
    </location>
</feature>
<evidence type="ECO:0000256" key="6">
    <source>
        <dbReference type="ARBA" id="ARBA00022801"/>
    </source>
</evidence>
<feature type="compositionally biased region" description="Low complexity" evidence="11">
    <location>
        <begin position="215"/>
        <end position="255"/>
    </location>
</feature>
<evidence type="ECO:0000256" key="1">
    <source>
        <dbReference type="ARBA" id="ARBA00000681"/>
    </source>
</evidence>
<dbReference type="AlphaFoldDB" id="G5DDC1"/>
<evidence type="ECO:0000256" key="10">
    <source>
        <dbReference type="PROSITE-ProRule" id="PRU01097"/>
    </source>
</evidence>
<evidence type="ECO:0000256" key="8">
    <source>
        <dbReference type="ARBA" id="ARBA00023295"/>
    </source>
</evidence>
<feature type="active site" description="Proton donor" evidence="10">
    <location>
        <position position="193"/>
    </location>
</feature>
<dbReference type="InterPro" id="IPR018208">
    <property type="entry name" value="GH11_AS_1"/>
</dbReference>
<dbReference type="PANTHER" id="PTHR46828:SF2">
    <property type="entry name" value="ENDO-1,4-BETA-XYLANASE A-RELATED"/>
    <property type="match status" value="1"/>
</dbReference>
<name>G5DDC1_9CILI</name>
<organism evidence="13">
    <name type="scientific">uncultured bovine rumen ciliate</name>
    <dbReference type="NCBI Taxonomy" id="1093161"/>
    <lineage>
        <taxon>Eukaryota</taxon>
        <taxon>Sar</taxon>
        <taxon>Alveolata</taxon>
        <taxon>Ciliophora</taxon>
        <taxon>environmental samples</taxon>
    </lineage>
</organism>
<dbReference type="PROSITE" id="PS00777">
    <property type="entry name" value="GH11_2"/>
    <property type="match status" value="2"/>
</dbReference>
<dbReference type="PANTHER" id="PTHR46828">
    <property type="entry name" value="ENDO-1,4-BETA-XYLANASE A-RELATED"/>
    <property type="match status" value="1"/>
</dbReference>
<dbReference type="PRINTS" id="PR00911">
    <property type="entry name" value="GLHYDRLASE11"/>
</dbReference>
<comment type="catalytic activity">
    <reaction evidence="1 10">
        <text>Endohydrolysis of (1-&gt;4)-beta-D-xylosidic linkages in xylans.</text>
        <dbReference type="EC" id="3.2.1.8"/>
    </reaction>
</comment>
<feature type="non-terminal residue" evidence="13">
    <location>
        <position position="1"/>
    </location>
</feature>
<proteinExistence type="evidence at transcript level"/>
<dbReference type="InterPro" id="IPR013320">
    <property type="entry name" value="ConA-like_dom_sf"/>
</dbReference>
<dbReference type="InterPro" id="IPR033119">
    <property type="entry name" value="GH11_AS_2"/>
</dbReference>
<dbReference type="GO" id="GO:0031176">
    <property type="term" value="F:endo-1,4-beta-xylanase activity"/>
    <property type="evidence" value="ECO:0007669"/>
    <property type="project" value="UniProtKB-UniRule"/>
</dbReference>
<keyword evidence="5 10" id="KW-0858">Xylan degradation</keyword>
<dbReference type="Gene3D" id="2.60.120.180">
    <property type="match status" value="2"/>
</dbReference>
<dbReference type="InterPro" id="IPR033123">
    <property type="entry name" value="GH11_dom"/>
</dbReference>
<keyword evidence="6 10" id="KW-0378">Hydrolase</keyword>
<keyword evidence="8 10" id="KW-0326">Glycosidase</keyword>
<evidence type="ECO:0000313" key="13">
    <source>
        <dbReference type="EMBL" id="AEQ16453.1"/>
    </source>
</evidence>
<evidence type="ECO:0000256" key="4">
    <source>
        <dbReference type="ARBA" id="ARBA00012590"/>
    </source>
</evidence>
<accession>G5DDC1</accession>
<feature type="region of interest" description="Disordered" evidence="11">
    <location>
        <begin position="211"/>
        <end position="256"/>
    </location>
</feature>
<evidence type="ECO:0000256" key="3">
    <source>
        <dbReference type="ARBA" id="ARBA00007792"/>
    </source>
</evidence>
<feature type="domain" description="GH11" evidence="12">
    <location>
        <begin position="12"/>
        <end position="206"/>
    </location>
</feature>
<evidence type="ECO:0000256" key="9">
    <source>
        <dbReference type="ARBA" id="ARBA00023326"/>
    </source>
</evidence>
<dbReference type="SUPFAM" id="SSF49899">
    <property type="entry name" value="Concanavalin A-like lectins/glucanases"/>
    <property type="match status" value="2"/>
</dbReference>
<dbReference type="InterPro" id="IPR001137">
    <property type="entry name" value="Glyco_hydro_11"/>
</dbReference>
<protein>
    <recommendedName>
        <fullName evidence="4 10">endo-1,4-beta-xylanase</fullName>
        <ecNumber evidence="4 10">3.2.1.8</ecNumber>
    </recommendedName>
</protein>
<dbReference type="GO" id="GO:0045493">
    <property type="term" value="P:xylan catabolic process"/>
    <property type="evidence" value="ECO:0007669"/>
    <property type="project" value="UniProtKB-UniRule"/>
</dbReference>
<evidence type="ECO:0000256" key="2">
    <source>
        <dbReference type="ARBA" id="ARBA00004851"/>
    </source>
</evidence>
<dbReference type="PROSITE" id="PS00776">
    <property type="entry name" value="GH11_1"/>
    <property type="match status" value="2"/>
</dbReference>
<dbReference type="EMBL" id="JN635696">
    <property type="protein sequence ID" value="AEQ16453.1"/>
    <property type="molecule type" value="mRNA"/>
</dbReference>
<feature type="domain" description="GH11" evidence="12">
    <location>
        <begin position="263"/>
        <end position="457"/>
    </location>
</feature>
<feature type="active site" description="Proton donor" evidence="10">
    <location>
        <position position="444"/>
    </location>
</feature>
<sequence length="462" mass="51056">LLALFAVICCKTLYDNEQGVIDGLNYELWKDTGNTSMDLLGGGKFKCHWDTINNALFRIGKKWDCTQEWWELGEVTVDYNVDYKPNGNSYLCVYGWTKDPLIEYYIVESWGSWRPPGGSPRDSMYVDDGKYDVYVTDRIGQPSIIGNTNFKQFWSVRTEKKTKGTVHVNHHFYNWEEMGLKLGKMYEASLTVEGYQSSGDATVYENVVTQRADPGSSGSTNTGSGSTNTGSGSTNTGSGSTNTGSGSSGSAGSAADLKNPVKTLTNNASGKIDGLDYELWKDYGNTSMNLYGGGKFDCSWSSINNALFRIGKKWDCTKTWDQLGSIVVKYGVDYQPNGNSYLCVYGWTRSPLIEYYIVESWGTWRPPGGTSRGKVTVDGGTYDVYVTDRINQPSIDGDTTFKQFWSVRTEKKTSGSISVDKHFSAWTSMGLKLGLMYEASLNVEGYQSSGKAAIYQNDVIGG</sequence>
<evidence type="ECO:0000256" key="7">
    <source>
        <dbReference type="ARBA" id="ARBA00023277"/>
    </source>
</evidence>
<dbReference type="EC" id="3.2.1.8" evidence="4 10"/>
<comment type="pathway">
    <text evidence="2 10">Glycan degradation; xylan degradation.</text>
</comment>
<evidence type="ECO:0000256" key="11">
    <source>
        <dbReference type="SAM" id="MobiDB-lite"/>
    </source>
</evidence>
<feature type="active site" description="Nucleophile" evidence="10">
    <location>
        <position position="103"/>
    </location>
</feature>